<dbReference type="AlphaFoldDB" id="A0A1M5T9W8"/>
<dbReference type="PANTHER" id="PTHR30287">
    <property type="entry name" value="MEMBRANE COMPONENT OF PREDICTED ABC SUPERFAMILY METABOLITE UPTAKE TRANSPORTER"/>
    <property type="match status" value="1"/>
</dbReference>
<protein>
    <submittedName>
        <fullName evidence="9">Putative ABC transport system permease protein</fullName>
    </submittedName>
</protein>
<keyword evidence="2" id="KW-1003">Cell membrane</keyword>
<name>A0A1M5T9W8_9BACI</name>
<feature type="transmembrane region" description="Helical" evidence="6">
    <location>
        <begin position="468"/>
        <end position="488"/>
    </location>
</feature>
<dbReference type="OrthoDB" id="2425574at2"/>
<feature type="domain" description="ABC3 transporter permease C-terminal" evidence="7">
    <location>
        <begin position="249"/>
        <end position="367"/>
    </location>
</feature>
<accession>A0A1M5T9W8</accession>
<feature type="transmembrane region" description="Helical" evidence="6">
    <location>
        <begin position="246"/>
        <end position="270"/>
    </location>
</feature>
<feature type="transmembrane region" description="Helical" evidence="6">
    <location>
        <begin position="20"/>
        <end position="42"/>
    </location>
</feature>
<proteinExistence type="predicted"/>
<evidence type="ECO:0000256" key="6">
    <source>
        <dbReference type="SAM" id="Phobius"/>
    </source>
</evidence>
<feature type="transmembrane region" description="Helical" evidence="6">
    <location>
        <begin position="339"/>
        <end position="359"/>
    </location>
</feature>
<evidence type="ECO:0000259" key="7">
    <source>
        <dbReference type="Pfam" id="PF02687"/>
    </source>
</evidence>
<organism evidence="9 10">
    <name type="scientific">Virgibacillus chiguensis</name>
    <dbReference type="NCBI Taxonomy" id="411959"/>
    <lineage>
        <taxon>Bacteria</taxon>
        <taxon>Bacillati</taxon>
        <taxon>Bacillota</taxon>
        <taxon>Bacilli</taxon>
        <taxon>Bacillales</taxon>
        <taxon>Bacillaceae</taxon>
        <taxon>Virgibacillus</taxon>
    </lineage>
</organism>
<feature type="transmembrane region" description="Helical" evidence="6">
    <location>
        <begin position="706"/>
        <end position="729"/>
    </location>
</feature>
<sequence length="833" mass="94631">MIKSLIGVALRFFKSNKLIAATSIISVMISLSLIITMAVFIANAEKSMVEELEEMYGKMDIEVGFDPKQEKVIDQEIYDKIENVSGVEHVSNVILEHFTIDELNSTYYTVGVENDYLAKSRYHFTKNINKNEVSINQGLAELLDIQVGDKITIEGDEFTLKEILPNLEEAGKVTDVIYLNRAKVEQMNQNLYGPHKIADYALLKVREKTDPQIVAQSLKKVNNEFRVELALEEESLQKNLEMLFKFMLVLSFLIVLITSLFIISNFELFIYKYKHELAILRSIGVSRWQVFKIIFIQSIIINSIGCIFALLFSFFSYQYLQTFIGKLFSIEFTTISFDYKLAFLSVGICAIFIQVFMFIPAYRSSKLLPVTAMQKNEALTLSHIKLRKIAGISASCVSFILLLSGALLQGLEIFVLLGSGLFLVGVIMFIPLYLSRILEVFLSMTKNGLNKITFIAIKLTIPQIQRSSFIILIISIMMMIVVFGSSFIETIQKNDENYIKQQYETEILVENRLGKETETNSLDLQNDLEKMDSISTASMMSYQDLAEMEFNQTKEYVDYAFGDFQNLKKQGLLHFDNIHSPDEIILKKSFADEKNIQVGDKIVLRIEQSEDSYGNTLLKGNKEVSVGAVVKDFPYPYGLITDMLIDWNTGKMDASQGKFELIYVEAPHVNEALEDLRALKSIYPELAINSLENSLKESKKIAAQRWIIFITVLIVILISVLFGVINTFINHINSKRKELAILRTIYLTRGNMLKYILTQITVYIVTGVIIGIIMGVLFTLFVSVIDAGLPSFNISVITVITLILFMVSYVVIIIVLQRISKLNVSEEINKDIT</sequence>
<keyword evidence="4 6" id="KW-1133">Transmembrane helix</keyword>
<keyword evidence="10" id="KW-1185">Reference proteome</keyword>
<evidence type="ECO:0000313" key="10">
    <source>
        <dbReference type="Proteomes" id="UP000184079"/>
    </source>
</evidence>
<comment type="subcellular location">
    <subcellularLocation>
        <location evidence="1">Cell membrane</location>
        <topology evidence="1">Multi-pass membrane protein</topology>
    </subcellularLocation>
</comment>
<evidence type="ECO:0000256" key="4">
    <source>
        <dbReference type="ARBA" id="ARBA00022989"/>
    </source>
</evidence>
<dbReference type="InterPro" id="IPR025857">
    <property type="entry name" value="MacB_PCD"/>
</dbReference>
<dbReference type="GO" id="GO:0005886">
    <property type="term" value="C:plasma membrane"/>
    <property type="evidence" value="ECO:0007669"/>
    <property type="project" value="UniProtKB-SubCell"/>
</dbReference>
<dbReference type="InterPro" id="IPR003838">
    <property type="entry name" value="ABC3_permease_C"/>
</dbReference>
<evidence type="ECO:0000259" key="8">
    <source>
        <dbReference type="Pfam" id="PF12704"/>
    </source>
</evidence>
<feature type="domain" description="MacB-like periplasmic core" evidence="8">
    <location>
        <begin position="21"/>
        <end position="220"/>
    </location>
</feature>
<evidence type="ECO:0000256" key="5">
    <source>
        <dbReference type="ARBA" id="ARBA00023136"/>
    </source>
</evidence>
<feature type="transmembrane region" description="Helical" evidence="6">
    <location>
        <begin position="413"/>
        <end position="434"/>
    </location>
</feature>
<dbReference type="RefSeq" id="WP_073008405.1">
    <property type="nucleotide sequence ID" value="NZ_FQXD01000007.1"/>
</dbReference>
<dbReference type="EMBL" id="FQXD01000007">
    <property type="protein sequence ID" value="SHH47501.1"/>
    <property type="molecule type" value="Genomic_DNA"/>
</dbReference>
<feature type="transmembrane region" description="Helical" evidence="6">
    <location>
        <begin position="760"/>
        <end position="782"/>
    </location>
</feature>
<evidence type="ECO:0000256" key="1">
    <source>
        <dbReference type="ARBA" id="ARBA00004651"/>
    </source>
</evidence>
<dbReference type="PANTHER" id="PTHR30287:SF2">
    <property type="entry name" value="BLL1001 PROTEIN"/>
    <property type="match status" value="1"/>
</dbReference>
<feature type="transmembrane region" description="Helical" evidence="6">
    <location>
        <begin position="389"/>
        <end position="407"/>
    </location>
</feature>
<feature type="domain" description="ABC3 transporter permease C-terminal" evidence="7">
    <location>
        <begin position="711"/>
        <end position="817"/>
    </location>
</feature>
<evidence type="ECO:0000313" key="9">
    <source>
        <dbReference type="EMBL" id="SHH47501.1"/>
    </source>
</evidence>
<keyword evidence="5 6" id="KW-0472">Membrane</keyword>
<dbReference type="Pfam" id="PF02687">
    <property type="entry name" value="FtsX"/>
    <property type="match status" value="2"/>
</dbReference>
<keyword evidence="3 6" id="KW-0812">Transmembrane</keyword>
<gene>
    <name evidence="9" type="ORF">SAMN05421807_107166</name>
</gene>
<dbReference type="Pfam" id="PF12704">
    <property type="entry name" value="MacB_PCD"/>
    <property type="match status" value="1"/>
</dbReference>
<feature type="transmembrane region" description="Helical" evidence="6">
    <location>
        <begin position="794"/>
        <end position="816"/>
    </location>
</feature>
<dbReference type="InterPro" id="IPR038766">
    <property type="entry name" value="Membrane_comp_ABC_pdt"/>
</dbReference>
<dbReference type="Proteomes" id="UP000184079">
    <property type="component" value="Unassembled WGS sequence"/>
</dbReference>
<evidence type="ECO:0000256" key="3">
    <source>
        <dbReference type="ARBA" id="ARBA00022692"/>
    </source>
</evidence>
<evidence type="ECO:0000256" key="2">
    <source>
        <dbReference type="ARBA" id="ARBA00022475"/>
    </source>
</evidence>
<reference evidence="10" key="1">
    <citation type="submission" date="2016-11" db="EMBL/GenBank/DDBJ databases">
        <authorList>
            <person name="Varghese N."/>
            <person name="Submissions S."/>
        </authorList>
    </citation>
    <scope>NUCLEOTIDE SEQUENCE [LARGE SCALE GENOMIC DNA]</scope>
    <source>
        <strain evidence="10">CGMCC 1.6496</strain>
    </source>
</reference>
<feature type="transmembrane region" description="Helical" evidence="6">
    <location>
        <begin position="290"/>
        <end position="319"/>
    </location>
</feature>